<dbReference type="Proteomes" id="UP001309876">
    <property type="component" value="Unassembled WGS sequence"/>
</dbReference>
<name>A0AAN7SYA2_9EURO</name>
<sequence>MVAPLLCESRGRVAILDRSKSPSRTVASGPKDPSSWVALLDKYLPQRLRLHDADRRPGEVDLDFEDILRITRQARSNSGVHLWLWMVENGRKKALVHLINSILKDIASRDPKHVPQELPSNIVWSDSVFKDIDARRRPANPLLKAVYTNTSDRSIESSLDDSSQILPSDRNMMNLIWMSLAGLVLRAANTTQERAEDYMSIVLLVLGQLHSLGMIPDSIYTYKSSTLPSHLKRPPVLHLVCSRILTALSDATWRDQQDDAIASAVDLGLSLKEIGENVPGGRFRLKVRPLAPELWLELILWCCVDGGHDAAASSIISMLRQETENPWFAIRWCSTQLSPGYDNLIDWERLKLRHGGSVGLIEGYSREKPFVETPERTVSVEVILALVDKLLDNASSQVEPHTAYIEMLIKHISRLITFLEPHDLPSSYFDYLDSRFVQTAGLDFASTPYLLQMWINLSGRNNFEKNSQKSDPNQDLQLESILEHTLLQSGIQHQALEGFVQKSAVHDALSVFNDVQELVDRNKIRSITEFLRPDVEGGKDFFSPRAKKYRLEYADSHAQLPLYKLAGFFDLVTEAKLSGLGEWLLFSDDLDGVLIPASAYGRTSIAPALCRFASLTNSREFLQRIVIATRKTLSQPTVRVLRALLDADIDLMDLNSAKARLLRLKRIQGGSYSISNLMHLAAIVLRLEGGLGNTGNTVNNTSSRLARAIAILDSLLEGRYDSVRNDYILSQRVLFKQQVSHVLRLFAYCNNSVLQQLARKHFHRYLSGNQASLPVKAFNVFLSAYTDINGILNAQAVWKSFCYEPGSLEVSIPSFEDNDPRMDNENQDSVPFETQHDQRNDNKSNQMRDVEEEFSNNFFATTSQEGFSAQTDDSVDEEPLTSETSTDQSVGREIQADEFLEPMPIVQPNLSTLRVIAQAHIAQRKAEEGQSRDPLTPWLVNKFRSLGAGSSAAIAQELEMPLSELDVAAQTRPLPQSLGKELGATKKTSSLWRPTFHGSSTPEGRQKTRKPRSKSKSTSS</sequence>
<feature type="compositionally biased region" description="Polar residues" evidence="1">
    <location>
        <begin position="862"/>
        <end position="872"/>
    </location>
</feature>
<feature type="compositionally biased region" description="Polar residues" evidence="1">
    <location>
        <begin position="986"/>
        <end position="1003"/>
    </location>
</feature>
<keyword evidence="3" id="KW-1185">Reference proteome</keyword>
<feature type="compositionally biased region" description="Basic residues" evidence="1">
    <location>
        <begin position="1007"/>
        <end position="1020"/>
    </location>
</feature>
<gene>
    <name evidence="2" type="ORF">LTR05_005506</name>
</gene>
<feature type="region of interest" description="Disordered" evidence="1">
    <location>
        <begin position="973"/>
        <end position="1020"/>
    </location>
</feature>
<accession>A0AAN7SYA2</accession>
<organism evidence="2 3">
    <name type="scientific">Lithohypha guttulata</name>
    <dbReference type="NCBI Taxonomy" id="1690604"/>
    <lineage>
        <taxon>Eukaryota</taxon>
        <taxon>Fungi</taxon>
        <taxon>Dikarya</taxon>
        <taxon>Ascomycota</taxon>
        <taxon>Pezizomycotina</taxon>
        <taxon>Eurotiomycetes</taxon>
        <taxon>Chaetothyriomycetidae</taxon>
        <taxon>Chaetothyriales</taxon>
        <taxon>Trichomeriaceae</taxon>
        <taxon>Lithohypha</taxon>
    </lineage>
</organism>
<evidence type="ECO:0000313" key="3">
    <source>
        <dbReference type="Proteomes" id="UP001309876"/>
    </source>
</evidence>
<evidence type="ECO:0000256" key="1">
    <source>
        <dbReference type="SAM" id="MobiDB-lite"/>
    </source>
</evidence>
<evidence type="ECO:0000313" key="2">
    <source>
        <dbReference type="EMBL" id="KAK5084430.1"/>
    </source>
</evidence>
<comment type="caution">
    <text evidence="2">The sequence shown here is derived from an EMBL/GenBank/DDBJ whole genome shotgun (WGS) entry which is preliminary data.</text>
</comment>
<feature type="region of interest" description="Disordered" evidence="1">
    <location>
        <begin position="813"/>
        <end position="844"/>
    </location>
</feature>
<reference evidence="2 3" key="1">
    <citation type="submission" date="2023-08" db="EMBL/GenBank/DDBJ databases">
        <title>Black Yeasts Isolated from many extreme environments.</title>
        <authorList>
            <person name="Coleine C."/>
            <person name="Stajich J.E."/>
            <person name="Selbmann L."/>
        </authorList>
    </citation>
    <scope>NUCLEOTIDE SEQUENCE [LARGE SCALE GENOMIC DNA]</scope>
    <source>
        <strain evidence="2 3">CCFEE 5910</strain>
    </source>
</reference>
<protein>
    <submittedName>
        <fullName evidence="2">Uncharacterized protein</fullName>
    </submittedName>
</protein>
<dbReference type="EMBL" id="JAVRRJ010000005">
    <property type="protein sequence ID" value="KAK5084430.1"/>
    <property type="molecule type" value="Genomic_DNA"/>
</dbReference>
<feature type="region of interest" description="Disordered" evidence="1">
    <location>
        <begin position="862"/>
        <end position="892"/>
    </location>
</feature>
<dbReference type="AlphaFoldDB" id="A0AAN7SYA2"/>
<proteinExistence type="predicted"/>
<feature type="compositionally biased region" description="Basic and acidic residues" evidence="1">
    <location>
        <begin position="834"/>
        <end position="844"/>
    </location>
</feature>